<keyword evidence="1" id="KW-0812">Transmembrane</keyword>
<keyword evidence="1" id="KW-1133">Transmembrane helix</keyword>
<sequence length="46" mass="5429">MIFVVYKRLIDLYFDNLFRVTGYISPVLGFLIVNFKVKLGNGMHLY</sequence>
<keyword evidence="1" id="KW-0472">Membrane</keyword>
<dbReference type="EMBL" id="BMHE01000063">
    <property type="protein sequence ID" value="GGA11568.1"/>
    <property type="molecule type" value="Genomic_DNA"/>
</dbReference>
<evidence type="ECO:0000313" key="3">
    <source>
        <dbReference type="Proteomes" id="UP000615455"/>
    </source>
</evidence>
<accession>A0ABQ1FHY6</accession>
<feature type="transmembrane region" description="Helical" evidence="1">
    <location>
        <begin position="20"/>
        <end position="37"/>
    </location>
</feature>
<reference evidence="3" key="1">
    <citation type="journal article" date="2019" name="Int. J. Syst. Evol. Microbiol.">
        <title>The Global Catalogue of Microorganisms (GCM) 10K type strain sequencing project: providing services to taxonomists for standard genome sequencing and annotation.</title>
        <authorList>
            <consortium name="The Broad Institute Genomics Platform"/>
            <consortium name="The Broad Institute Genome Sequencing Center for Infectious Disease"/>
            <person name="Wu L."/>
            <person name="Ma J."/>
        </authorList>
    </citation>
    <scope>NUCLEOTIDE SEQUENCE [LARGE SCALE GENOMIC DNA]</scope>
    <source>
        <strain evidence="3">CGMCC 1.15043</strain>
    </source>
</reference>
<keyword evidence="3" id="KW-1185">Reference proteome</keyword>
<gene>
    <name evidence="2" type="ORF">GCM10008018_65800</name>
</gene>
<proteinExistence type="predicted"/>
<comment type="caution">
    <text evidence="2">The sequence shown here is derived from an EMBL/GenBank/DDBJ whole genome shotgun (WGS) entry which is preliminary data.</text>
</comment>
<protein>
    <submittedName>
        <fullName evidence="2">Uncharacterized protein</fullName>
    </submittedName>
</protein>
<evidence type="ECO:0000313" key="2">
    <source>
        <dbReference type="EMBL" id="GGA11568.1"/>
    </source>
</evidence>
<name>A0ABQ1FHY6_9BACL</name>
<organism evidence="2 3">
    <name type="scientific">Paenibacillus marchantiophytorum</name>
    <dbReference type="NCBI Taxonomy" id="1619310"/>
    <lineage>
        <taxon>Bacteria</taxon>
        <taxon>Bacillati</taxon>
        <taxon>Bacillota</taxon>
        <taxon>Bacilli</taxon>
        <taxon>Bacillales</taxon>
        <taxon>Paenibacillaceae</taxon>
        <taxon>Paenibacillus</taxon>
    </lineage>
</organism>
<evidence type="ECO:0000256" key="1">
    <source>
        <dbReference type="SAM" id="Phobius"/>
    </source>
</evidence>
<dbReference type="Proteomes" id="UP000615455">
    <property type="component" value="Unassembled WGS sequence"/>
</dbReference>